<dbReference type="Proteomes" id="UP001596978">
    <property type="component" value="Unassembled WGS sequence"/>
</dbReference>
<keyword evidence="1" id="KW-0812">Transmembrane</keyword>
<comment type="caution">
    <text evidence="2">The sequence shown here is derived from an EMBL/GenBank/DDBJ whole genome shotgun (WGS) entry which is preliminary data.</text>
</comment>
<proteinExistence type="predicted"/>
<gene>
    <name evidence="2" type="ORF">ACFQ1M_11075</name>
</gene>
<evidence type="ECO:0000256" key="1">
    <source>
        <dbReference type="SAM" id="Phobius"/>
    </source>
</evidence>
<name>A0ABW3D0B7_9FLAO</name>
<keyword evidence="1" id="KW-1133">Transmembrane helix</keyword>
<protein>
    <submittedName>
        <fullName evidence="2">Uncharacterized protein</fullName>
    </submittedName>
</protein>
<organism evidence="2 3">
    <name type="scientific">Sungkyunkwania multivorans</name>
    <dbReference type="NCBI Taxonomy" id="1173618"/>
    <lineage>
        <taxon>Bacteria</taxon>
        <taxon>Pseudomonadati</taxon>
        <taxon>Bacteroidota</taxon>
        <taxon>Flavobacteriia</taxon>
        <taxon>Flavobacteriales</taxon>
        <taxon>Flavobacteriaceae</taxon>
        <taxon>Sungkyunkwania</taxon>
    </lineage>
</organism>
<keyword evidence="1" id="KW-0472">Membrane</keyword>
<evidence type="ECO:0000313" key="3">
    <source>
        <dbReference type="Proteomes" id="UP001596978"/>
    </source>
</evidence>
<feature type="transmembrane region" description="Helical" evidence="1">
    <location>
        <begin position="262"/>
        <end position="283"/>
    </location>
</feature>
<sequence>MSDTLVKNRFHKPIESLTIGKDDLLKFLKVLQERADSACEIECNHLASMVPPVDKLEQSIESLKSCALLKLTLTGSDGEELFGSIDEIFDSVSFPEQVKSVYVSSELLYEFKFNHPPRNRFRVLLDFTKPRVLDFSFLPSESTPNDSFFTVEGYDNTWVNGVFNEIDKFFDRRSSTFPRIHKNSFYDFIVWILGIPMSFWSCYKLSNEISNLFSNSFLRSAVFIYVFFLSMLTLRVLFHYFRWLYPKIQYKSKNDLSSMHRGIFYAITTGLIVTFLYDVLKIIF</sequence>
<keyword evidence="3" id="KW-1185">Reference proteome</keyword>
<dbReference type="EMBL" id="JBHTJH010000010">
    <property type="protein sequence ID" value="MFD0862747.1"/>
    <property type="molecule type" value="Genomic_DNA"/>
</dbReference>
<reference evidence="3" key="1">
    <citation type="journal article" date="2019" name="Int. J. Syst. Evol. Microbiol.">
        <title>The Global Catalogue of Microorganisms (GCM) 10K type strain sequencing project: providing services to taxonomists for standard genome sequencing and annotation.</title>
        <authorList>
            <consortium name="The Broad Institute Genomics Platform"/>
            <consortium name="The Broad Institute Genome Sequencing Center for Infectious Disease"/>
            <person name="Wu L."/>
            <person name="Ma J."/>
        </authorList>
    </citation>
    <scope>NUCLEOTIDE SEQUENCE [LARGE SCALE GENOMIC DNA]</scope>
    <source>
        <strain evidence="3">CCUG 62952</strain>
    </source>
</reference>
<feature type="transmembrane region" description="Helical" evidence="1">
    <location>
        <begin position="184"/>
        <end position="201"/>
    </location>
</feature>
<accession>A0ABW3D0B7</accession>
<feature type="transmembrane region" description="Helical" evidence="1">
    <location>
        <begin position="221"/>
        <end position="241"/>
    </location>
</feature>
<evidence type="ECO:0000313" key="2">
    <source>
        <dbReference type="EMBL" id="MFD0862747.1"/>
    </source>
</evidence>
<dbReference type="RefSeq" id="WP_386408165.1">
    <property type="nucleotide sequence ID" value="NZ_JBHTJH010000010.1"/>
</dbReference>